<evidence type="ECO:0008006" key="3">
    <source>
        <dbReference type="Google" id="ProtNLM"/>
    </source>
</evidence>
<protein>
    <recommendedName>
        <fullName evidence="3">EamA family transporter</fullName>
    </recommendedName>
</protein>
<evidence type="ECO:0000313" key="1">
    <source>
        <dbReference type="EMBL" id="MBB5398346.1"/>
    </source>
</evidence>
<gene>
    <name evidence="1" type="ORF">HDG41_000382</name>
</gene>
<name>A0A7W8L0V6_9BURK</name>
<organism evidence="1 2">
    <name type="scientific">Paraburkholderia youngii</name>
    <dbReference type="NCBI Taxonomy" id="2782701"/>
    <lineage>
        <taxon>Bacteria</taxon>
        <taxon>Pseudomonadati</taxon>
        <taxon>Pseudomonadota</taxon>
        <taxon>Betaproteobacteria</taxon>
        <taxon>Burkholderiales</taxon>
        <taxon>Burkholderiaceae</taxon>
        <taxon>Paraburkholderia</taxon>
    </lineage>
</organism>
<reference evidence="1 2" key="1">
    <citation type="submission" date="2020-08" db="EMBL/GenBank/DDBJ databases">
        <title>Genomic Encyclopedia of Type Strains, Phase IV (KMG-V): Genome sequencing to study the core and pangenomes of soil and plant-associated prokaryotes.</title>
        <authorList>
            <person name="Whitman W."/>
        </authorList>
    </citation>
    <scope>NUCLEOTIDE SEQUENCE [LARGE SCALE GENOMIC DNA]</scope>
    <source>
        <strain evidence="1 2">JPY162</strain>
    </source>
</reference>
<accession>A0A7W8L0V6</accession>
<dbReference type="AlphaFoldDB" id="A0A7W8L0V6"/>
<dbReference type="Proteomes" id="UP000592820">
    <property type="component" value="Unassembled WGS sequence"/>
</dbReference>
<proteinExistence type="predicted"/>
<sequence length="48" mass="5608">MEPFVVLLVLFSALLHATWNAFLQVSEYRVWLLGMMAMPSRIRAFHDV</sequence>
<comment type="caution">
    <text evidence="1">The sequence shown here is derived from an EMBL/GenBank/DDBJ whole genome shotgun (WGS) entry which is preliminary data.</text>
</comment>
<dbReference type="EMBL" id="JACHDE010000001">
    <property type="protein sequence ID" value="MBB5398346.1"/>
    <property type="molecule type" value="Genomic_DNA"/>
</dbReference>
<evidence type="ECO:0000313" key="2">
    <source>
        <dbReference type="Proteomes" id="UP000592820"/>
    </source>
</evidence>